<sequence length="409" mass="47208">MKNENKNILYLSYDGMTDPLGQSQVLPYIVGLCGKGYKFTLISCEKKERFEKNRAIIEAICKEHDIDWQPIPFSTKPPILAKYYDIYKMEQKAVELHKRKNFAMTHCRSYISAAIGEKLKKRFGVKYFFDMRGFWVDERVDGGMWNLKNPFFRTAYNYYKKQEAGYIANADMIVSLTEAGKREIQKWGSYRQAPIGVIPCSADFELFSLVDSERKTAARKLLGFSDDTLVISYLGSIGTWYMLDEMLEQYALIRKKYANARFLFITPEPPEMVYERAEKFGLAKEEFVIKFAKRNEVPVFAAASDINLFFIKQSYSKIASSPTKLGEILALGVPVICNSKVGDVAEIIEFTDSGIAIEDFNQESYERVVNHIPELLRKDPASIRQNATDYYHLDNAIEKYYELYKTVLN</sequence>
<evidence type="ECO:0000313" key="3">
    <source>
        <dbReference type="Proteomes" id="UP000326570"/>
    </source>
</evidence>
<dbReference type="PANTHER" id="PTHR12526">
    <property type="entry name" value="GLYCOSYLTRANSFERASE"/>
    <property type="match status" value="1"/>
</dbReference>
<gene>
    <name evidence="2" type="ORF">F0P94_15825</name>
</gene>
<dbReference type="GO" id="GO:0016757">
    <property type="term" value="F:glycosyltransferase activity"/>
    <property type="evidence" value="ECO:0007669"/>
    <property type="project" value="InterPro"/>
</dbReference>
<dbReference type="Proteomes" id="UP000326570">
    <property type="component" value="Unassembled WGS sequence"/>
</dbReference>
<dbReference type="EMBL" id="VTWT01000009">
    <property type="protein sequence ID" value="KAA9327382.1"/>
    <property type="molecule type" value="Genomic_DNA"/>
</dbReference>
<dbReference type="SUPFAM" id="SSF53756">
    <property type="entry name" value="UDP-Glycosyltransferase/glycogen phosphorylase"/>
    <property type="match status" value="1"/>
</dbReference>
<dbReference type="Gene3D" id="3.40.50.2000">
    <property type="entry name" value="Glycogen Phosphorylase B"/>
    <property type="match status" value="2"/>
</dbReference>
<comment type="caution">
    <text evidence="2">The sequence shown here is derived from an EMBL/GenBank/DDBJ whole genome shotgun (WGS) entry which is preliminary data.</text>
</comment>
<name>A0A5N1IL19_9BACT</name>
<dbReference type="PANTHER" id="PTHR12526:SF637">
    <property type="entry name" value="GLYCOSYLTRANSFERASE EPSF-RELATED"/>
    <property type="match status" value="1"/>
</dbReference>
<dbReference type="InterPro" id="IPR001296">
    <property type="entry name" value="Glyco_trans_1"/>
</dbReference>
<dbReference type="RefSeq" id="WP_150904886.1">
    <property type="nucleotide sequence ID" value="NZ_VTWT01000009.1"/>
</dbReference>
<reference evidence="2 3" key="1">
    <citation type="submission" date="2019-09" db="EMBL/GenBank/DDBJ databases">
        <title>Genome sequence of Adhaeribacter sp. M2.</title>
        <authorList>
            <person name="Srinivasan S."/>
        </authorList>
    </citation>
    <scope>NUCLEOTIDE SEQUENCE [LARGE SCALE GENOMIC DNA]</scope>
    <source>
        <strain evidence="2 3">M2</strain>
    </source>
</reference>
<proteinExistence type="predicted"/>
<dbReference type="Pfam" id="PF00534">
    <property type="entry name" value="Glycos_transf_1"/>
    <property type="match status" value="1"/>
</dbReference>
<keyword evidence="3" id="KW-1185">Reference proteome</keyword>
<feature type="domain" description="Glycosyl transferase family 1" evidence="1">
    <location>
        <begin position="217"/>
        <end position="387"/>
    </location>
</feature>
<accession>A0A5N1IL19</accession>
<protein>
    <submittedName>
        <fullName evidence="2">Glycosyltransferase family 4 protein</fullName>
    </submittedName>
</protein>
<organism evidence="2 3">
    <name type="scientific">Adhaeribacter soli</name>
    <dbReference type="NCBI Taxonomy" id="2607655"/>
    <lineage>
        <taxon>Bacteria</taxon>
        <taxon>Pseudomonadati</taxon>
        <taxon>Bacteroidota</taxon>
        <taxon>Cytophagia</taxon>
        <taxon>Cytophagales</taxon>
        <taxon>Hymenobacteraceae</taxon>
        <taxon>Adhaeribacter</taxon>
    </lineage>
</organism>
<keyword evidence="2" id="KW-0808">Transferase</keyword>
<evidence type="ECO:0000259" key="1">
    <source>
        <dbReference type="Pfam" id="PF00534"/>
    </source>
</evidence>
<dbReference type="AlphaFoldDB" id="A0A5N1IL19"/>
<evidence type="ECO:0000313" key="2">
    <source>
        <dbReference type="EMBL" id="KAA9327382.1"/>
    </source>
</evidence>